<evidence type="ECO:0000313" key="2">
    <source>
        <dbReference type="EMBL" id="KAH7295586.1"/>
    </source>
</evidence>
<gene>
    <name evidence="2" type="ORF">KP509_27G056000</name>
</gene>
<feature type="compositionally biased region" description="Basic and acidic residues" evidence="1">
    <location>
        <begin position="40"/>
        <end position="60"/>
    </location>
</feature>
<feature type="region of interest" description="Disordered" evidence="1">
    <location>
        <begin position="40"/>
        <end position="61"/>
    </location>
</feature>
<proteinExistence type="predicted"/>
<comment type="caution">
    <text evidence="2">The sequence shown here is derived from an EMBL/GenBank/DDBJ whole genome shotgun (WGS) entry which is preliminary data.</text>
</comment>
<protein>
    <submittedName>
        <fullName evidence="2">Uncharacterized protein</fullName>
    </submittedName>
</protein>
<name>A0A8T2RGN9_CERRI</name>
<sequence length="79" mass="9513">MNFLVLLKFGWLVPIEKYFLILLQCWLVPHSGLNFMGRTELSDERNDEDRPRNSQQHQEDSFLPMSSYFWLPPIIRTQE</sequence>
<evidence type="ECO:0000313" key="3">
    <source>
        <dbReference type="Proteomes" id="UP000825935"/>
    </source>
</evidence>
<dbReference type="AlphaFoldDB" id="A0A8T2RGN9"/>
<organism evidence="2 3">
    <name type="scientific">Ceratopteris richardii</name>
    <name type="common">Triangle waterfern</name>
    <dbReference type="NCBI Taxonomy" id="49495"/>
    <lineage>
        <taxon>Eukaryota</taxon>
        <taxon>Viridiplantae</taxon>
        <taxon>Streptophyta</taxon>
        <taxon>Embryophyta</taxon>
        <taxon>Tracheophyta</taxon>
        <taxon>Polypodiopsida</taxon>
        <taxon>Polypodiidae</taxon>
        <taxon>Polypodiales</taxon>
        <taxon>Pteridineae</taxon>
        <taxon>Pteridaceae</taxon>
        <taxon>Parkerioideae</taxon>
        <taxon>Ceratopteris</taxon>
    </lineage>
</organism>
<keyword evidence="3" id="KW-1185">Reference proteome</keyword>
<reference evidence="2 3" key="1">
    <citation type="submission" date="2021-08" db="EMBL/GenBank/DDBJ databases">
        <title>WGS assembly of Ceratopteris richardii.</title>
        <authorList>
            <person name="Marchant D.B."/>
            <person name="Chen G."/>
            <person name="Jenkins J."/>
            <person name="Shu S."/>
            <person name="Leebens-Mack J."/>
            <person name="Grimwood J."/>
            <person name="Schmutz J."/>
            <person name="Soltis P."/>
            <person name="Soltis D."/>
            <person name="Chen Z.-H."/>
        </authorList>
    </citation>
    <scope>NUCLEOTIDE SEQUENCE [LARGE SCALE GENOMIC DNA]</scope>
    <source>
        <strain evidence="2">Whitten #5841</strain>
        <tissue evidence="2">Leaf</tissue>
    </source>
</reference>
<dbReference type="EMBL" id="CM035432">
    <property type="protein sequence ID" value="KAH7295586.1"/>
    <property type="molecule type" value="Genomic_DNA"/>
</dbReference>
<dbReference type="Proteomes" id="UP000825935">
    <property type="component" value="Chromosome 27"/>
</dbReference>
<accession>A0A8T2RGN9</accession>
<dbReference type="EMBL" id="CM035432">
    <property type="protein sequence ID" value="KAH7295588.1"/>
    <property type="molecule type" value="Genomic_DNA"/>
</dbReference>
<dbReference type="EMBL" id="CM035432">
    <property type="protein sequence ID" value="KAH7295589.1"/>
    <property type="molecule type" value="Genomic_DNA"/>
</dbReference>
<evidence type="ECO:0000256" key="1">
    <source>
        <dbReference type="SAM" id="MobiDB-lite"/>
    </source>
</evidence>
<dbReference type="EMBL" id="CM035432">
    <property type="protein sequence ID" value="KAH7295587.1"/>
    <property type="molecule type" value="Genomic_DNA"/>
</dbReference>